<dbReference type="PANTHER" id="PTHR30383">
    <property type="entry name" value="THIOESTERASE 1/PROTEASE 1/LYSOPHOSPHOLIPASE L1"/>
    <property type="match status" value="1"/>
</dbReference>
<accession>M4NBR8</accession>
<dbReference type="CDD" id="cd04502">
    <property type="entry name" value="SGNH_hydrolase_like_7"/>
    <property type="match status" value="1"/>
</dbReference>
<protein>
    <submittedName>
        <fullName evidence="3">Lysophospholipase L1-like esterase</fullName>
    </submittedName>
</protein>
<evidence type="ECO:0000259" key="2">
    <source>
        <dbReference type="Pfam" id="PF13472"/>
    </source>
</evidence>
<feature type="domain" description="SGNH hydrolase-type esterase" evidence="2">
    <location>
        <begin position="64"/>
        <end position="212"/>
    </location>
</feature>
<proteinExistence type="predicted"/>
<dbReference type="eggNOG" id="COG2755">
    <property type="taxonomic scope" value="Bacteria"/>
</dbReference>
<keyword evidence="1" id="KW-0732">Signal</keyword>
<sequence length="312" mass="34067" precursor="true">MKTLRNLLLFLLLWPLLAMARDNRENDHAQWNAEIAAFQAGDRMHPPPAGAVLFIGSSSIRLWTSLAADFPGVRTINRGFGGSEIDDATFFADRIVAPYHPRAIVIYAGDNDLQDGDSPAHVRDDFAAFVRKARAVDPGVPIAFIAIKPSVARKALLPKIREANALVRTYAATQSGVAYLDVFTPMLGKDGQPQSRWFIADGLHMNRQGYARWIELVKPWLDATLRRSAGSGIRVGRPAHAVAAGEHAVAVQHVAGSVRRPLAQLGVDRREVRPGRLEQLLEAVDHEVGLLVGVDAVARAHHAFQAEADAVR</sequence>
<dbReference type="InterPro" id="IPR051532">
    <property type="entry name" value="Ester_Hydrolysis_Enzymes"/>
</dbReference>
<dbReference type="STRING" id="666685.R2APBS1_0034"/>
<dbReference type="InterPro" id="IPR013830">
    <property type="entry name" value="SGNH_hydro"/>
</dbReference>
<dbReference type="AlphaFoldDB" id="M4NBR8"/>
<reference evidence="3 4" key="1">
    <citation type="submission" date="2012-04" db="EMBL/GenBank/DDBJ databases">
        <title>Complete genome of Rhodanobacter sp. 2APBS1.</title>
        <authorList>
            <consortium name="US DOE Joint Genome Institute"/>
            <person name="Huntemann M."/>
            <person name="Wei C.-L."/>
            <person name="Han J."/>
            <person name="Detter J.C."/>
            <person name="Han C."/>
            <person name="Tapia R."/>
            <person name="Munk A.C.C."/>
            <person name="Chen A."/>
            <person name="Krypides N."/>
            <person name="Mavromatis K."/>
            <person name="Markowitz V."/>
            <person name="Szeto E."/>
            <person name="Ivanova N."/>
            <person name="Mikhailova N."/>
            <person name="Ovchinnikova G."/>
            <person name="Pagani I."/>
            <person name="Pati A."/>
            <person name="Goodwin L."/>
            <person name="Peters L."/>
            <person name="Pitluck S."/>
            <person name="Woyke T."/>
            <person name="Prakash O."/>
            <person name="Elkins J."/>
            <person name="Brown S."/>
            <person name="Palumbo A."/>
            <person name="Hemme C."/>
            <person name="Zhou J."/>
            <person name="Watson D."/>
            <person name="Jardine P."/>
            <person name="Kostka J."/>
            <person name="Green S."/>
        </authorList>
    </citation>
    <scope>NUCLEOTIDE SEQUENCE [LARGE SCALE GENOMIC DNA]</scope>
    <source>
        <strain evidence="3 4">2APBS1</strain>
    </source>
</reference>
<dbReference type="Pfam" id="PF13472">
    <property type="entry name" value="Lipase_GDSL_2"/>
    <property type="match status" value="1"/>
</dbReference>
<dbReference type="EMBL" id="CP003470">
    <property type="protein sequence ID" value="AGG87222.1"/>
    <property type="molecule type" value="Genomic_DNA"/>
</dbReference>
<dbReference type="SUPFAM" id="SSF52266">
    <property type="entry name" value="SGNH hydrolase"/>
    <property type="match status" value="1"/>
</dbReference>
<organism evidence="3 4">
    <name type="scientific">Rhodanobacter denitrificans</name>
    <dbReference type="NCBI Taxonomy" id="666685"/>
    <lineage>
        <taxon>Bacteria</taxon>
        <taxon>Pseudomonadati</taxon>
        <taxon>Pseudomonadota</taxon>
        <taxon>Gammaproteobacteria</taxon>
        <taxon>Lysobacterales</taxon>
        <taxon>Rhodanobacteraceae</taxon>
        <taxon>Rhodanobacter</taxon>
    </lineage>
</organism>
<dbReference type="PANTHER" id="PTHR30383:SF5">
    <property type="entry name" value="SGNH HYDROLASE-TYPE ESTERASE DOMAIN-CONTAINING PROTEIN"/>
    <property type="match status" value="1"/>
</dbReference>
<dbReference type="KEGG" id="rhd:R2APBS1_0034"/>
<evidence type="ECO:0000313" key="4">
    <source>
        <dbReference type="Proteomes" id="UP000011859"/>
    </source>
</evidence>
<evidence type="ECO:0000256" key="1">
    <source>
        <dbReference type="SAM" id="SignalP"/>
    </source>
</evidence>
<dbReference type="Proteomes" id="UP000011859">
    <property type="component" value="Chromosome"/>
</dbReference>
<feature type="chain" id="PRO_5004055911" evidence="1">
    <location>
        <begin position="21"/>
        <end position="312"/>
    </location>
</feature>
<dbReference type="HOGENOM" id="CLU_051989_4_0_6"/>
<keyword evidence="4" id="KW-1185">Reference proteome</keyword>
<name>M4NBR8_9GAMM</name>
<dbReference type="Gene3D" id="3.40.50.1110">
    <property type="entry name" value="SGNH hydrolase"/>
    <property type="match status" value="1"/>
</dbReference>
<feature type="signal peptide" evidence="1">
    <location>
        <begin position="1"/>
        <end position="20"/>
    </location>
</feature>
<dbReference type="InterPro" id="IPR036514">
    <property type="entry name" value="SGNH_hydro_sf"/>
</dbReference>
<dbReference type="GO" id="GO:0004622">
    <property type="term" value="F:phosphatidylcholine lysophospholipase activity"/>
    <property type="evidence" value="ECO:0007669"/>
    <property type="project" value="TreeGrafter"/>
</dbReference>
<evidence type="ECO:0000313" key="3">
    <source>
        <dbReference type="EMBL" id="AGG87222.1"/>
    </source>
</evidence>
<gene>
    <name evidence="3" type="ORF">R2APBS1_0034</name>
</gene>